<dbReference type="VEuPathDB" id="VectorBase:AMEM21_012703"/>
<reference evidence="11" key="1">
    <citation type="submission" date="2020-05" db="UniProtKB">
        <authorList>
            <consortium name="EnsemblMetazoa"/>
        </authorList>
    </citation>
    <scope>IDENTIFICATION</scope>
    <source>
        <strain evidence="11">MAF</strain>
    </source>
</reference>
<keyword evidence="12" id="KW-1185">Reference proteome</keyword>
<dbReference type="PRINTS" id="PR00187">
    <property type="entry name" value="HAEMOCYANIN"/>
</dbReference>
<dbReference type="InterPro" id="IPR005203">
    <property type="entry name" value="Hemocyanin_C"/>
</dbReference>
<dbReference type="SUPFAM" id="SSF48056">
    <property type="entry name" value="Di-copper centre-containing domain"/>
    <property type="match status" value="1"/>
</dbReference>
<dbReference type="GO" id="GO:0005576">
    <property type="term" value="C:extracellular region"/>
    <property type="evidence" value="ECO:0007669"/>
    <property type="project" value="UniProtKB-SubCell"/>
</dbReference>
<keyword evidence="7" id="KW-0186">Copper</keyword>
<evidence type="ECO:0000256" key="1">
    <source>
        <dbReference type="ARBA" id="ARBA00001973"/>
    </source>
</evidence>
<dbReference type="InterPro" id="IPR036697">
    <property type="entry name" value="Hemocyanin_N_sf"/>
</dbReference>
<evidence type="ECO:0000256" key="6">
    <source>
        <dbReference type="ARBA" id="ARBA00023002"/>
    </source>
</evidence>
<dbReference type="GeneID" id="121592419"/>
<keyword evidence="9" id="KW-1015">Disulfide bond</keyword>
<dbReference type="InterPro" id="IPR037020">
    <property type="entry name" value="Hemocyanin_C_sf"/>
</dbReference>
<dbReference type="Gene3D" id="1.10.1280.10">
    <property type="entry name" value="Di-copper center containing domain from catechol oxidase"/>
    <property type="match status" value="1"/>
</dbReference>
<accession>A0A182V3A8</accession>
<evidence type="ECO:0000256" key="4">
    <source>
        <dbReference type="ARBA" id="ARBA00022525"/>
    </source>
</evidence>
<dbReference type="InterPro" id="IPR002227">
    <property type="entry name" value="Tyrosinase_Cu-bd"/>
</dbReference>
<dbReference type="PROSITE" id="PS00210">
    <property type="entry name" value="HEMOCYANIN_2"/>
    <property type="match status" value="1"/>
</dbReference>
<dbReference type="Proteomes" id="UP000075903">
    <property type="component" value="Unassembled WGS sequence"/>
</dbReference>
<evidence type="ECO:0000313" key="11">
    <source>
        <dbReference type="EnsemblMetazoa" id="AMEM008152-PA"/>
    </source>
</evidence>
<comment type="cofactor">
    <cofactor evidence="1">
        <name>Cu(2+)</name>
        <dbReference type="ChEBI" id="CHEBI:29036"/>
    </cofactor>
</comment>
<dbReference type="InterPro" id="IPR000896">
    <property type="entry name" value="Hemocyanin/hexamerin_mid_dom"/>
</dbReference>
<dbReference type="Pfam" id="PF03722">
    <property type="entry name" value="Hemocyanin_N"/>
    <property type="match status" value="1"/>
</dbReference>
<dbReference type="Gene3D" id="1.20.1370.10">
    <property type="entry name" value="Hemocyanin, N-terminal domain"/>
    <property type="match status" value="1"/>
</dbReference>
<comment type="subcellular location">
    <subcellularLocation>
        <location evidence="2">Secreted</location>
    </subcellularLocation>
</comment>
<dbReference type="PANTHER" id="PTHR11511">
    <property type="entry name" value="LARVAL STORAGE PROTEIN/PHENOLOXIDASE"/>
    <property type="match status" value="1"/>
</dbReference>
<proteinExistence type="inferred from homology"/>
<comment type="similarity">
    <text evidence="3">Belongs to the tyrosinase family.</text>
</comment>
<dbReference type="EnsemblMetazoa" id="AMEM008152-RA">
    <property type="protein sequence ID" value="AMEM008152-PA"/>
    <property type="gene ID" value="AMEM008152"/>
</dbReference>
<evidence type="ECO:0000256" key="8">
    <source>
        <dbReference type="ARBA" id="ARBA00023033"/>
    </source>
</evidence>
<feature type="domain" description="Tyrosinase copper-binding" evidence="10">
    <location>
        <begin position="412"/>
        <end position="423"/>
    </location>
</feature>
<evidence type="ECO:0000313" key="12">
    <source>
        <dbReference type="Proteomes" id="UP000075903"/>
    </source>
</evidence>
<keyword evidence="5" id="KW-0479">Metal-binding</keyword>
<dbReference type="FunFam" id="2.60.40.1520:FF:000001">
    <property type="entry name" value="Hemocyanin subunit 2"/>
    <property type="match status" value="1"/>
</dbReference>
<dbReference type="GO" id="GO:0004097">
    <property type="term" value="F:catechol oxidase activity"/>
    <property type="evidence" value="ECO:0007669"/>
    <property type="project" value="UniProtKB-ARBA"/>
</dbReference>
<dbReference type="VEuPathDB" id="VectorBase:AMEM008152"/>
<organism evidence="11 12">
    <name type="scientific">Anopheles merus</name>
    <name type="common">Mosquito</name>
    <dbReference type="NCBI Taxonomy" id="30066"/>
    <lineage>
        <taxon>Eukaryota</taxon>
        <taxon>Metazoa</taxon>
        <taxon>Ecdysozoa</taxon>
        <taxon>Arthropoda</taxon>
        <taxon>Hexapoda</taxon>
        <taxon>Insecta</taxon>
        <taxon>Pterygota</taxon>
        <taxon>Neoptera</taxon>
        <taxon>Endopterygota</taxon>
        <taxon>Diptera</taxon>
        <taxon>Nematocera</taxon>
        <taxon>Culicoidea</taxon>
        <taxon>Culicidae</taxon>
        <taxon>Anophelinae</taxon>
        <taxon>Anopheles</taxon>
    </lineage>
</organism>
<dbReference type="AlphaFoldDB" id="A0A182V3A8"/>
<sequence length="700" mass="79359">MATLTQKFHGLLQHPLEPLFLPKNDGTLFYDIPERFLTSRYSPIGQNLANRFGPNSSASSQVSNDTGVPPTVVTIKDLDELPDLMFATWIKRRDSFSLFNPEHRKAAGKLTKLFLDQPDANRLVDVAAYARDRLNAPLFQYALSVALLHRPDTKSVSVPSLLHLFPDQFIDPAAQVRMMEEGSIVLDENRMAIPIPMNYTATDAEPEQRMAFFREDIGVNLHHWHWHLVYPASGPPEVVRKDRRGELFYYMHQQLLARYQIDRFAQGLGRIEPLANLREPVREAYYPKLLRTSNNRTFCPRYPGMMISDVARSADRLEVRIADIESWLPRVLEAIDAGFAVSDDGVRVPLDETRGIDVLGNILERSVISINRNLYGDVHNMGHVLLAFIHDPRGTYLESSGVMGGVATAMRDPIFYRWHKFIDNIFLRNKARLAPYTTAELSNSNVTLEALETQLDRAGGAVNSFVTFWQRSQVDLRAGIDFSAAGSAFVSFTHLQCAPFVYRLRINSTARSNRQDTVRIFLLPRQNEQGRPLSFEDRRLLAIELDSFRVNLRSGMNNIVRQSSNTSVTIPFERTFGNVEQANAGNAQSRFCGCGWPAHMLLPKGNVNGIEFDLFAMVSRFEDDNANVNYDENAGCDDSYAFCGLRDRVYPSRRAMGFPFDRRASNGVRSVADFVAPYKNMRLATVTLRFMNTIIDRPTN</sequence>
<dbReference type="PROSITE" id="PS00498">
    <property type="entry name" value="TYROSINASE_2"/>
    <property type="match status" value="1"/>
</dbReference>
<dbReference type="SUPFAM" id="SSF81296">
    <property type="entry name" value="E set domains"/>
    <property type="match status" value="1"/>
</dbReference>
<evidence type="ECO:0000259" key="10">
    <source>
        <dbReference type="PROSITE" id="PS00498"/>
    </source>
</evidence>
<dbReference type="PANTHER" id="PTHR11511:SF24">
    <property type="entry name" value="GH04080P"/>
    <property type="match status" value="1"/>
</dbReference>
<evidence type="ECO:0000256" key="3">
    <source>
        <dbReference type="ARBA" id="ARBA00009928"/>
    </source>
</evidence>
<dbReference type="InterPro" id="IPR014756">
    <property type="entry name" value="Ig_E-set"/>
</dbReference>
<dbReference type="InterPro" id="IPR008922">
    <property type="entry name" value="Di-copper_centre_dom_sf"/>
</dbReference>
<evidence type="ECO:0000256" key="9">
    <source>
        <dbReference type="ARBA" id="ARBA00023157"/>
    </source>
</evidence>
<keyword evidence="8" id="KW-0503">Monooxygenase</keyword>
<evidence type="ECO:0000256" key="2">
    <source>
        <dbReference type="ARBA" id="ARBA00004613"/>
    </source>
</evidence>
<keyword evidence="4" id="KW-0964">Secreted</keyword>
<dbReference type="Gene3D" id="2.60.40.1520">
    <property type="entry name" value="Hemocyanin, C-terminal domain"/>
    <property type="match status" value="1"/>
</dbReference>
<dbReference type="InterPro" id="IPR013788">
    <property type="entry name" value="Hemocyanin/hexamerin"/>
</dbReference>
<name>A0A182V3A8_ANOME</name>
<dbReference type="RefSeq" id="XP_041769777.1">
    <property type="nucleotide sequence ID" value="XM_041913843.1"/>
</dbReference>
<dbReference type="GO" id="GO:0046872">
    <property type="term" value="F:metal ion binding"/>
    <property type="evidence" value="ECO:0007669"/>
    <property type="project" value="UniProtKB-KW"/>
</dbReference>
<dbReference type="Pfam" id="PF03723">
    <property type="entry name" value="Hemocyanin_C"/>
    <property type="match status" value="1"/>
</dbReference>
<dbReference type="SUPFAM" id="SSF48050">
    <property type="entry name" value="Hemocyanin, N-terminal domain"/>
    <property type="match status" value="1"/>
</dbReference>
<dbReference type="Pfam" id="PF00372">
    <property type="entry name" value="Hemocyanin_M"/>
    <property type="match status" value="1"/>
</dbReference>
<evidence type="ECO:0000256" key="5">
    <source>
        <dbReference type="ARBA" id="ARBA00022723"/>
    </source>
</evidence>
<evidence type="ECO:0000256" key="7">
    <source>
        <dbReference type="ARBA" id="ARBA00023008"/>
    </source>
</evidence>
<dbReference type="STRING" id="30066.A0A182V3A8"/>
<keyword evidence="6" id="KW-0560">Oxidoreductase</keyword>
<dbReference type="InterPro" id="IPR005204">
    <property type="entry name" value="Hemocyanin_N"/>
</dbReference>
<dbReference type="KEGG" id="amer:121592419"/>
<protein>
    <recommendedName>
        <fullName evidence="10">Tyrosinase copper-binding domain-containing protein</fullName>
    </recommendedName>
</protein>